<evidence type="ECO:0000256" key="1">
    <source>
        <dbReference type="SAM" id="MobiDB-lite"/>
    </source>
</evidence>
<feature type="compositionally biased region" description="Basic and acidic residues" evidence="1">
    <location>
        <begin position="43"/>
        <end position="54"/>
    </location>
</feature>
<organism evidence="3 4">
    <name type="scientific">Saccoglossus kowalevskii</name>
    <name type="common">Acorn worm</name>
    <dbReference type="NCBI Taxonomy" id="10224"/>
    <lineage>
        <taxon>Eukaryota</taxon>
        <taxon>Metazoa</taxon>
        <taxon>Hemichordata</taxon>
        <taxon>Enteropneusta</taxon>
        <taxon>Harrimaniidae</taxon>
        <taxon>Saccoglossus</taxon>
    </lineage>
</organism>
<dbReference type="SUPFAM" id="SSF47459">
    <property type="entry name" value="HLH, helix-loop-helix DNA-binding domain"/>
    <property type="match status" value="1"/>
</dbReference>
<evidence type="ECO:0000313" key="4">
    <source>
        <dbReference type="RefSeq" id="XP_002731338.2"/>
    </source>
</evidence>
<dbReference type="InterPro" id="IPR011598">
    <property type="entry name" value="bHLH_dom"/>
</dbReference>
<dbReference type="Pfam" id="PF00010">
    <property type="entry name" value="HLH"/>
    <property type="match status" value="1"/>
</dbReference>
<proteinExistence type="predicted"/>
<dbReference type="Gene3D" id="4.10.280.10">
    <property type="entry name" value="Helix-loop-helix DNA-binding domain"/>
    <property type="match status" value="1"/>
</dbReference>
<dbReference type="PANTHER" id="PTHR15821:SF0">
    <property type="entry name" value="TRANSCRIPTIONAL ACTIVATOR MN1"/>
    <property type="match status" value="1"/>
</dbReference>
<feature type="domain" description="BHLH" evidence="2">
    <location>
        <begin position="441"/>
        <end position="493"/>
    </location>
</feature>
<feature type="region of interest" description="Disordered" evidence="1">
    <location>
        <begin position="407"/>
        <end position="438"/>
    </location>
</feature>
<keyword evidence="3" id="KW-1185">Reference proteome</keyword>
<dbReference type="InterPro" id="IPR037644">
    <property type="entry name" value="MN1"/>
</dbReference>
<sequence length="535" mass="58987">MGGSRLQILFLPGLSISSIRIFCMTLPWNWPSRNPRRKRARKRDASLDGEEQPKRQRRKRKKADDTVSMEGENNSIESGSIIGSIDEQTNKLLEEASLISESDLCGSHESNLGHHEGATFFKTETTETMLPTPPDMQSSSPLDAVTMATISSDSPHMLTSPTSLNSPASQLPTSNEVPSGPQHPLTPSNSEHCSNNNNNTVPKNQQNSEVNSLCMSTEIANHISSCPSSVNSISNDREDLSCPVFDGMLSRPDSSCSVEGSHSNMNCELEDGESITPNSASIQNNGLCHPNTTVFMCTAGTASVTSTYSTSSTAGLSAGVVCQQAPINSGQPPLNNNQPEEAHPLEILQAQIQLQRQQFNISDTRPLPFKNQPKAPTSHKTKGTKTAKAANQVDVETLLAEEDSTWYMPTDAPKEPTNMLPWEHNKKTSDKGQSVDPNQVDRRTLHKISEQKRRESLKHSIDVLKRAVPDCRDLADQSQQNVLLRAHNYIVDMLGKQQRNKMCAEEIESLKNCNNRLADEISMFRQEYEILSKLP</sequence>
<feature type="region of interest" description="Disordered" evidence="1">
    <location>
        <begin position="363"/>
        <end position="389"/>
    </location>
</feature>
<dbReference type="InterPro" id="IPR036638">
    <property type="entry name" value="HLH_DNA-bd_sf"/>
</dbReference>
<dbReference type="PROSITE" id="PS50888">
    <property type="entry name" value="BHLH"/>
    <property type="match status" value="1"/>
</dbReference>
<feature type="compositionally biased region" description="Polar residues" evidence="1">
    <location>
        <begin position="152"/>
        <end position="177"/>
    </location>
</feature>
<feature type="compositionally biased region" description="Polar residues" evidence="1">
    <location>
        <begin position="185"/>
        <end position="207"/>
    </location>
</feature>
<evidence type="ECO:0000313" key="3">
    <source>
        <dbReference type="Proteomes" id="UP000694865"/>
    </source>
</evidence>
<feature type="region of interest" description="Disordered" evidence="1">
    <location>
        <begin position="33"/>
        <end position="78"/>
    </location>
</feature>
<dbReference type="Proteomes" id="UP000694865">
    <property type="component" value="Unplaced"/>
</dbReference>
<evidence type="ECO:0000259" key="2">
    <source>
        <dbReference type="PROSITE" id="PS50888"/>
    </source>
</evidence>
<gene>
    <name evidence="4" type="primary">LOC100375657</name>
</gene>
<dbReference type="PANTHER" id="PTHR15821">
    <property type="entry name" value="PROTEIN MN1"/>
    <property type="match status" value="1"/>
</dbReference>
<protein>
    <submittedName>
        <fullName evidence="4">Mucin-21-like isoform X1</fullName>
    </submittedName>
</protein>
<dbReference type="CDD" id="cd00083">
    <property type="entry name" value="bHLH_SF"/>
    <property type="match status" value="1"/>
</dbReference>
<accession>A0ABM0GJP1</accession>
<reference evidence="4" key="1">
    <citation type="submission" date="2025-08" db="UniProtKB">
        <authorList>
            <consortium name="RefSeq"/>
        </authorList>
    </citation>
    <scope>IDENTIFICATION</scope>
    <source>
        <tissue evidence="4">Testes</tissue>
    </source>
</reference>
<feature type="region of interest" description="Disordered" evidence="1">
    <location>
        <begin position="152"/>
        <end position="207"/>
    </location>
</feature>
<dbReference type="GeneID" id="100375657"/>
<dbReference type="RefSeq" id="XP_002731338.2">
    <property type="nucleotide sequence ID" value="XM_002731292.2"/>
</dbReference>
<name>A0ABM0GJP1_SACKO</name>